<evidence type="ECO:0000313" key="2">
    <source>
        <dbReference type="Proteomes" id="UP000621799"/>
    </source>
</evidence>
<sequence>MSRHYPTPIARSSAHPIAIARTVLSKPPDERMAQHNLSSIEGVLLIRDIREIVDRYRQRIHARAQLKK</sequence>
<accession>A0A928VWF0</accession>
<reference evidence="1" key="1">
    <citation type="submission" date="2020-10" db="EMBL/GenBank/DDBJ databases">
        <authorList>
            <person name="Castelo-Branco R."/>
            <person name="Eusebio N."/>
            <person name="Adriana R."/>
            <person name="Vieira A."/>
            <person name="Brugerolle De Fraissinette N."/>
            <person name="Rezende De Castro R."/>
            <person name="Schneider M.P."/>
            <person name="Vasconcelos V."/>
            <person name="Leao P.N."/>
        </authorList>
    </citation>
    <scope>NUCLEOTIDE SEQUENCE</scope>
    <source>
        <strain evidence="1">LEGE 11467</strain>
    </source>
</reference>
<keyword evidence="2" id="KW-1185">Reference proteome</keyword>
<dbReference type="Proteomes" id="UP000621799">
    <property type="component" value="Unassembled WGS sequence"/>
</dbReference>
<gene>
    <name evidence="1" type="ORF">IQ235_08335</name>
</gene>
<comment type="caution">
    <text evidence="1">The sequence shown here is derived from an EMBL/GenBank/DDBJ whole genome shotgun (WGS) entry which is preliminary data.</text>
</comment>
<organism evidence="1 2">
    <name type="scientific">Zarconia navalis LEGE 11467</name>
    <dbReference type="NCBI Taxonomy" id="1828826"/>
    <lineage>
        <taxon>Bacteria</taxon>
        <taxon>Bacillati</taxon>
        <taxon>Cyanobacteriota</taxon>
        <taxon>Cyanophyceae</taxon>
        <taxon>Oscillatoriophycideae</taxon>
        <taxon>Oscillatoriales</taxon>
        <taxon>Oscillatoriales incertae sedis</taxon>
        <taxon>Zarconia</taxon>
        <taxon>Zarconia navalis</taxon>
    </lineage>
</organism>
<evidence type="ECO:0000313" key="1">
    <source>
        <dbReference type="EMBL" id="MBE9040784.1"/>
    </source>
</evidence>
<dbReference type="AlphaFoldDB" id="A0A928VWF0"/>
<protein>
    <submittedName>
        <fullName evidence="1">Uncharacterized protein</fullName>
    </submittedName>
</protein>
<dbReference type="EMBL" id="JADEXN010000118">
    <property type="protein sequence ID" value="MBE9040784.1"/>
    <property type="molecule type" value="Genomic_DNA"/>
</dbReference>
<proteinExistence type="predicted"/>
<name>A0A928VWF0_9CYAN</name>